<dbReference type="Proteomes" id="UP000001514">
    <property type="component" value="Unassembled WGS sequence"/>
</dbReference>
<evidence type="ECO:0000256" key="7">
    <source>
        <dbReference type="ARBA" id="ARBA00023136"/>
    </source>
</evidence>
<evidence type="ECO:0000313" key="9">
    <source>
        <dbReference type="EMBL" id="EFJ27139.1"/>
    </source>
</evidence>
<evidence type="ECO:0000313" key="11">
    <source>
        <dbReference type="Proteomes" id="UP000001514"/>
    </source>
</evidence>
<evidence type="ECO:0000256" key="1">
    <source>
        <dbReference type="ARBA" id="ARBA00004141"/>
    </source>
</evidence>
<gene>
    <name evidence="9" type="ORF">SELMODRAFT_18413</name>
    <name evidence="10" type="ORF">SELMODRAFT_28429</name>
</gene>
<comment type="subcellular location">
    <subcellularLocation>
        <location evidence="2">Lipid droplet</location>
    </subcellularLocation>
    <subcellularLocation>
        <location evidence="1">Membrane</location>
        <topology evidence="1">Multi-pass membrane protein</topology>
    </subcellularLocation>
</comment>
<feature type="transmembrane region" description="Helical" evidence="8">
    <location>
        <begin position="63"/>
        <end position="96"/>
    </location>
</feature>
<proteinExistence type="inferred from homology"/>
<accession>D8R4R4</accession>
<dbReference type="EMBL" id="GL377582">
    <property type="protein sequence ID" value="EFJ27139.1"/>
    <property type="molecule type" value="Genomic_DNA"/>
</dbReference>
<dbReference type="eggNOG" id="ENOG502RZY0">
    <property type="taxonomic scope" value="Eukaryota"/>
</dbReference>
<dbReference type="Pfam" id="PF01277">
    <property type="entry name" value="Oleosin"/>
    <property type="match status" value="1"/>
</dbReference>
<dbReference type="FunCoup" id="D8R4R4">
    <property type="interactions" value="157"/>
</dbReference>
<evidence type="ECO:0000313" key="10">
    <source>
        <dbReference type="EMBL" id="EFJ33517.1"/>
    </source>
</evidence>
<dbReference type="InterPro" id="IPR000136">
    <property type="entry name" value="Oleosin"/>
</dbReference>
<comment type="similarity">
    <text evidence="3">Belongs to the oleosin family.</text>
</comment>
<dbReference type="PANTHER" id="PTHR33203:SF24">
    <property type="entry name" value="OLEOSIN"/>
    <property type="match status" value="1"/>
</dbReference>
<evidence type="ECO:0000256" key="6">
    <source>
        <dbReference type="ARBA" id="ARBA00022989"/>
    </source>
</evidence>
<evidence type="ECO:0000256" key="4">
    <source>
        <dbReference type="ARBA" id="ARBA00022677"/>
    </source>
</evidence>
<sequence length="146" mass="15203">AQEQARGMMQKIQERSPNSKQVLGLLTIITGVVVALVIGGVTLGGTVLTLLLASPVFLLLSPVLVPIGIVIALATGGFLSASAVFVGFCSVVSWLYNYARGRHPVGADQIDAAKHRIADTASHVTEKAREVTGYLQSRVPEAAPGA</sequence>
<keyword evidence="5 8" id="KW-0812">Transmembrane</keyword>
<evidence type="ECO:0000256" key="3">
    <source>
        <dbReference type="ARBA" id="ARBA00010858"/>
    </source>
</evidence>
<dbReference type="KEGG" id="smo:SELMODRAFT_18413"/>
<dbReference type="GO" id="GO:0019915">
    <property type="term" value="P:lipid storage"/>
    <property type="evidence" value="ECO:0000318"/>
    <property type="project" value="GO_Central"/>
</dbReference>
<name>D8R4R4_SELML</name>
<keyword evidence="6 8" id="KW-1133">Transmembrane helix</keyword>
<dbReference type="AlphaFoldDB" id="D8R4R4"/>
<dbReference type="PANTHER" id="PTHR33203">
    <property type="entry name" value="OLEOSIN"/>
    <property type="match status" value="1"/>
</dbReference>
<feature type="transmembrane region" description="Helical" evidence="8">
    <location>
        <begin position="21"/>
        <end position="43"/>
    </location>
</feature>
<evidence type="ECO:0000256" key="5">
    <source>
        <dbReference type="ARBA" id="ARBA00022692"/>
    </source>
</evidence>
<dbReference type="HOGENOM" id="CLU_101983_3_0_1"/>
<dbReference type="EMBL" id="GL377571">
    <property type="protein sequence ID" value="EFJ33517.1"/>
    <property type="molecule type" value="Genomic_DNA"/>
</dbReference>
<dbReference type="InParanoid" id="D8R4R4"/>
<protein>
    <recommendedName>
        <fullName evidence="12">Oleosin</fullName>
    </recommendedName>
</protein>
<evidence type="ECO:0000256" key="2">
    <source>
        <dbReference type="ARBA" id="ARBA00004502"/>
    </source>
</evidence>
<dbReference type="GO" id="GO:0012511">
    <property type="term" value="C:monolayer-surrounded lipid storage body"/>
    <property type="evidence" value="ECO:0007669"/>
    <property type="project" value="InterPro"/>
</dbReference>
<keyword evidence="4" id="KW-0551">Lipid droplet</keyword>
<keyword evidence="7 8" id="KW-0472">Membrane</keyword>
<evidence type="ECO:0000256" key="8">
    <source>
        <dbReference type="SAM" id="Phobius"/>
    </source>
</evidence>
<reference evidence="10 11" key="1">
    <citation type="journal article" date="2011" name="Science">
        <title>The Selaginella genome identifies genetic changes associated with the evolution of vascular plants.</title>
        <authorList>
            <person name="Banks J.A."/>
            <person name="Nishiyama T."/>
            <person name="Hasebe M."/>
            <person name="Bowman J.L."/>
            <person name="Gribskov M."/>
            <person name="dePamphilis C."/>
            <person name="Albert V.A."/>
            <person name="Aono N."/>
            <person name="Aoyama T."/>
            <person name="Ambrose B.A."/>
            <person name="Ashton N.W."/>
            <person name="Axtell M.J."/>
            <person name="Barker E."/>
            <person name="Barker M.S."/>
            <person name="Bennetzen J.L."/>
            <person name="Bonawitz N.D."/>
            <person name="Chapple C."/>
            <person name="Cheng C."/>
            <person name="Correa L.G."/>
            <person name="Dacre M."/>
            <person name="DeBarry J."/>
            <person name="Dreyer I."/>
            <person name="Elias M."/>
            <person name="Engstrom E.M."/>
            <person name="Estelle M."/>
            <person name="Feng L."/>
            <person name="Finet C."/>
            <person name="Floyd S.K."/>
            <person name="Frommer W.B."/>
            <person name="Fujita T."/>
            <person name="Gramzow L."/>
            <person name="Gutensohn M."/>
            <person name="Harholt J."/>
            <person name="Hattori M."/>
            <person name="Heyl A."/>
            <person name="Hirai T."/>
            <person name="Hiwatashi Y."/>
            <person name="Ishikawa M."/>
            <person name="Iwata M."/>
            <person name="Karol K.G."/>
            <person name="Koehler B."/>
            <person name="Kolukisaoglu U."/>
            <person name="Kubo M."/>
            <person name="Kurata T."/>
            <person name="Lalonde S."/>
            <person name="Li K."/>
            <person name="Li Y."/>
            <person name="Litt A."/>
            <person name="Lyons E."/>
            <person name="Manning G."/>
            <person name="Maruyama T."/>
            <person name="Michael T.P."/>
            <person name="Mikami K."/>
            <person name="Miyazaki S."/>
            <person name="Morinaga S."/>
            <person name="Murata T."/>
            <person name="Mueller-Roeber B."/>
            <person name="Nelson D.R."/>
            <person name="Obara M."/>
            <person name="Oguri Y."/>
            <person name="Olmstead R.G."/>
            <person name="Onodera N."/>
            <person name="Petersen B.L."/>
            <person name="Pils B."/>
            <person name="Prigge M."/>
            <person name="Rensing S.A."/>
            <person name="Riano-Pachon D.M."/>
            <person name="Roberts A.W."/>
            <person name="Sato Y."/>
            <person name="Scheller H.V."/>
            <person name="Schulz B."/>
            <person name="Schulz C."/>
            <person name="Shakirov E.V."/>
            <person name="Shibagaki N."/>
            <person name="Shinohara N."/>
            <person name="Shippen D.E."/>
            <person name="Soerensen I."/>
            <person name="Sotooka R."/>
            <person name="Sugimoto N."/>
            <person name="Sugita M."/>
            <person name="Sumikawa N."/>
            <person name="Tanurdzic M."/>
            <person name="Theissen G."/>
            <person name="Ulvskov P."/>
            <person name="Wakazuki S."/>
            <person name="Weng J.K."/>
            <person name="Willats W.W."/>
            <person name="Wipf D."/>
            <person name="Wolf P.G."/>
            <person name="Yang L."/>
            <person name="Zimmer A.D."/>
            <person name="Zhu Q."/>
            <person name="Mitros T."/>
            <person name="Hellsten U."/>
            <person name="Loque D."/>
            <person name="Otillar R."/>
            <person name="Salamov A."/>
            <person name="Schmutz J."/>
            <person name="Shapiro H."/>
            <person name="Lindquist E."/>
            <person name="Lucas S."/>
            <person name="Rokhsar D."/>
            <person name="Grigoriev I.V."/>
        </authorList>
    </citation>
    <scope>NUCLEOTIDE SEQUENCE [LARGE SCALE GENOMIC DNA]</scope>
</reference>
<feature type="non-terminal residue" evidence="10">
    <location>
        <position position="146"/>
    </location>
</feature>
<dbReference type="KEGG" id="smo:SELMODRAFT_28429"/>
<dbReference type="GO" id="GO:0016020">
    <property type="term" value="C:membrane"/>
    <property type="evidence" value="ECO:0007669"/>
    <property type="project" value="UniProtKB-SubCell"/>
</dbReference>
<dbReference type="OrthoDB" id="2016943at2759"/>
<evidence type="ECO:0008006" key="12">
    <source>
        <dbReference type="Google" id="ProtNLM"/>
    </source>
</evidence>
<dbReference type="Gramene" id="EFJ27139">
    <property type="protein sequence ID" value="EFJ27139"/>
    <property type="gene ID" value="SELMODRAFT_18413"/>
</dbReference>
<dbReference type="OMA" id="AREYVGC"/>
<feature type="non-terminal residue" evidence="10">
    <location>
        <position position="1"/>
    </location>
</feature>
<organism evidence="11">
    <name type="scientific">Selaginella moellendorffii</name>
    <name type="common">Spikemoss</name>
    <dbReference type="NCBI Taxonomy" id="88036"/>
    <lineage>
        <taxon>Eukaryota</taxon>
        <taxon>Viridiplantae</taxon>
        <taxon>Streptophyta</taxon>
        <taxon>Embryophyta</taxon>
        <taxon>Tracheophyta</taxon>
        <taxon>Lycopodiopsida</taxon>
        <taxon>Selaginellales</taxon>
        <taxon>Selaginellaceae</taxon>
        <taxon>Selaginella</taxon>
    </lineage>
</organism>
<keyword evidence="11" id="KW-1185">Reference proteome</keyword>
<dbReference type="Gramene" id="EFJ33517">
    <property type="protein sequence ID" value="EFJ33517"/>
    <property type="gene ID" value="SELMODRAFT_28429"/>
</dbReference>